<proteinExistence type="predicted"/>
<dbReference type="EMBL" id="MU393532">
    <property type="protein sequence ID" value="KAI4862180.1"/>
    <property type="molecule type" value="Genomic_DNA"/>
</dbReference>
<protein>
    <submittedName>
        <fullName evidence="1">Secreted protein</fullName>
    </submittedName>
</protein>
<keyword evidence="2" id="KW-1185">Reference proteome</keyword>
<accession>A0ACB9YRW2</accession>
<name>A0ACB9YRW2_9PEZI</name>
<sequence length="275" mass="29924">MPSQKSLAATGLALLMASAAIPAVNGSPIDHLFDLVTRDPPQALPEKATANDKKWQPAMDFDTDGCYNTPAIDANGNINPGLDNDNTGLSSDCRDPSDLSNNNVYSRARCNNGWCAYMYDYYFEKDVAIANFPFDLGHRNDWEHIVVFVQNDEAKAVAVSQHGEYETKAAGDVRWDGTHPKTVYNKDGLGTHDFRFANADDDNIENASGAWFYGPLVSYNGFPTAALRDKLFAYDFGSASIAIKDGSYQTNLDNARNDLVPGFDSGVDDGSPGNP</sequence>
<comment type="caution">
    <text evidence="1">The sequence shown here is derived from an EMBL/GenBank/DDBJ whole genome shotgun (WGS) entry which is preliminary data.</text>
</comment>
<gene>
    <name evidence="1" type="ORF">F4820DRAFT_35377</name>
</gene>
<dbReference type="Proteomes" id="UP001497700">
    <property type="component" value="Unassembled WGS sequence"/>
</dbReference>
<reference evidence="1 2" key="1">
    <citation type="journal article" date="2022" name="New Phytol.">
        <title>Ecological generalism drives hyperdiversity of secondary metabolite gene clusters in xylarialean endophytes.</title>
        <authorList>
            <person name="Franco M.E.E."/>
            <person name="Wisecaver J.H."/>
            <person name="Arnold A.E."/>
            <person name="Ju Y.M."/>
            <person name="Slot J.C."/>
            <person name="Ahrendt S."/>
            <person name="Moore L.P."/>
            <person name="Eastman K.E."/>
            <person name="Scott K."/>
            <person name="Konkel Z."/>
            <person name="Mondo S.J."/>
            <person name="Kuo A."/>
            <person name="Hayes R.D."/>
            <person name="Haridas S."/>
            <person name="Andreopoulos B."/>
            <person name="Riley R."/>
            <person name="LaButti K."/>
            <person name="Pangilinan J."/>
            <person name="Lipzen A."/>
            <person name="Amirebrahimi M."/>
            <person name="Yan J."/>
            <person name="Adam C."/>
            <person name="Keymanesh K."/>
            <person name="Ng V."/>
            <person name="Louie K."/>
            <person name="Northen T."/>
            <person name="Drula E."/>
            <person name="Henrissat B."/>
            <person name="Hsieh H.M."/>
            <person name="Youens-Clark K."/>
            <person name="Lutzoni F."/>
            <person name="Miadlikowska J."/>
            <person name="Eastwood D.C."/>
            <person name="Hamelin R.C."/>
            <person name="Grigoriev I.V."/>
            <person name="U'Ren J.M."/>
        </authorList>
    </citation>
    <scope>NUCLEOTIDE SEQUENCE [LARGE SCALE GENOMIC DNA]</scope>
    <source>
        <strain evidence="1 2">CBS 119005</strain>
    </source>
</reference>
<organism evidence="1 2">
    <name type="scientific">Hypoxylon rubiginosum</name>
    <dbReference type="NCBI Taxonomy" id="110542"/>
    <lineage>
        <taxon>Eukaryota</taxon>
        <taxon>Fungi</taxon>
        <taxon>Dikarya</taxon>
        <taxon>Ascomycota</taxon>
        <taxon>Pezizomycotina</taxon>
        <taxon>Sordariomycetes</taxon>
        <taxon>Xylariomycetidae</taxon>
        <taxon>Xylariales</taxon>
        <taxon>Hypoxylaceae</taxon>
        <taxon>Hypoxylon</taxon>
    </lineage>
</organism>
<evidence type="ECO:0000313" key="2">
    <source>
        <dbReference type="Proteomes" id="UP001497700"/>
    </source>
</evidence>
<evidence type="ECO:0000313" key="1">
    <source>
        <dbReference type="EMBL" id="KAI4862180.1"/>
    </source>
</evidence>